<dbReference type="EMBL" id="CP048000">
    <property type="protein sequence ID" value="QHQ61962.1"/>
    <property type="molecule type" value="Genomic_DNA"/>
</dbReference>
<proteinExistence type="predicted"/>
<accession>A0A6P1TP51</accession>
<gene>
    <name evidence="1" type="ORF">Ana3638_15170</name>
</gene>
<dbReference type="KEGG" id="anr:Ana3638_15170"/>
<name>A0A6P1TP51_9FIRM</name>
<reference evidence="1 2" key="1">
    <citation type="submission" date="2020-01" db="EMBL/GenBank/DDBJ databases">
        <title>Genome analysis of Anaerocolumna sp. CBA3638.</title>
        <authorList>
            <person name="Kim J."/>
            <person name="Roh S.W."/>
        </authorList>
    </citation>
    <scope>NUCLEOTIDE SEQUENCE [LARGE SCALE GENOMIC DNA]</scope>
    <source>
        <strain evidence="1 2">CBA3638</strain>
    </source>
</reference>
<dbReference type="Proteomes" id="UP000464314">
    <property type="component" value="Chromosome"/>
</dbReference>
<protein>
    <submittedName>
        <fullName evidence="1">DUF5057 domain-containing protein</fullName>
    </submittedName>
</protein>
<organism evidence="1 2">
    <name type="scientific">Anaerocolumna sedimenticola</name>
    <dbReference type="NCBI Taxonomy" id="2696063"/>
    <lineage>
        <taxon>Bacteria</taxon>
        <taxon>Bacillati</taxon>
        <taxon>Bacillota</taxon>
        <taxon>Clostridia</taxon>
        <taxon>Lachnospirales</taxon>
        <taxon>Lachnospiraceae</taxon>
        <taxon>Anaerocolumna</taxon>
    </lineage>
</organism>
<dbReference type="RefSeq" id="WP_161838787.1">
    <property type="nucleotide sequence ID" value="NZ_CP048000.1"/>
</dbReference>
<sequence length="1554" mass="177039">MKKYILGSILLLMIAFILTKGILIYTHKEEGTKASAAIYGTDGIIPVPKEEGMQGTENNPFVILEVVPYEGYAEIGYLIGGCEPVNLEDLAQDGVSAEIIKSTNTLNYSYGYEYKFDLEEGDTVGGGPKDWEYVYYQTRAQYGYYEKVENGKGNFIQTVTSQTVTEAPAGNGGYNKTNLYSKDNYYTLYDTKVKFVPVTEQTPPDVIRYSTEEIDQYSSKKFYNYDKKADLYTFNDSGRGSTNVYFYRDDVNGKYTAEVIPSSGYISWDDIMITYKKSDVYVPAADEYGKPNGKYNINITKADYTDVGEKNGNFIWVPNEDSKNIETNHNAIKIGDKVHTYRNRTYYRRMKYTLTNKNYFLTECLDIPENKINNYYTDDEGKTHPYNIQVITVTPQELNRVENQPVIDRADLIYFTSRDHFNGDLAEVWEKYHPEKKLNNPPKELADIDLTWETTVKILKKAAVSEDTAPLIFDVTVYTEISNAYKMNDSPDKYYSDGKPVDKNMLKANGYCSNIAKLFLMTEQMEPGKFYNEYIKTGRIISVPTKNASNKEEDKYGTRMTTGYYTEQSVEKSAIYWSNQTFLPYELFKDYSALDNNKVWETIGIDNYRIIVDSGASNVSVRHNAYTYDGDNSITQLFMNSGISENIYRKEAFDFFEELNGVRPNYISPAEAVYYLLHQHKTGYDKDTLRILEIEPCNDFIWDGNSSTWETGSETGNGSPYARQYFTKFFPNFHGKVLIKTITTSELIGSKTDLNANYDMIFFGLQDGLFNKGNTSINGNWLNNVPLYNDILLNGKVYLHNGDKILGMKKLRGTLGGDYDYTDVYTFSGNDITKLKLDELTNFMEGGKPVLLDTGFYTDESRNRVNDIKVDSDSYVYDLAKNSRDELFYADGISTDKLEALLSIPVTKLNLGWNNSSSPMEGIDYPVVYKDKTKPENTALTDDKIYINGLDMNNRTLQYRLNIETASDTDFTVKLYTDNNGDGQFTEESERAVNMTILSESGNSTASNELKGNTNYTITYQLDPDFSGVLPWKLLILSNNKTGIRDSVINYCAVKANGKKDLNILQIKSNDGNTIDLSSNARFLTDTENLTDYNLHITTWTVEEFIQKCPRGEYQYILEDNEDNNSMNRDLSKAVPYIDDDGDGFYEVDMLILGFAHMYTDINSNSALQNIKDFIKTGKPVIFTHDTTSYVNTSLTRYKQNGGSESTYWGYKINQNFRNLLGMDRYGVTGPNGKDCEILGQGFTNLLLSSNAESNPIGDLLNRYGFNKYVNPNNRLNLDTKYVTNVNNGRITSYPYKIDQNFQVGTTHSQYYQLDMENKDLIVWYCLSDEKSKLINSVTGTDTGLYSSAPNDVRNNYYLYSKGNLTYSGMGNTETVSDMEMKLFINTIIASYTAAPKVPQIVINNSNKSTDENGKDYIYVDYDIYDTSRGYGSDVIDGDIQKQKVKFEILDSNLLPNEKFTVKYFEITDQEDGTRTESELTELKTKQSSTGEVTEQIRSGEEYYIELPLTELALYHKGKEISIKVFLSYGNTSENTMTSVKEFTLFRRGLFDLD</sequence>
<evidence type="ECO:0000313" key="2">
    <source>
        <dbReference type="Proteomes" id="UP000464314"/>
    </source>
</evidence>
<keyword evidence="2" id="KW-1185">Reference proteome</keyword>
<evidence type="ECO:0000313" key="1">
    <source>
        <dbReference type="EMBL" id="QHQ61962.1"/>
    </source>
</evidence>